<dbReference type="STRING" id="47427.A0A2H3CVA6"/>
<accession>A0A2H3CVA6</accession>
<gene>
    <name evidence="1" type="ORF">ARMGADRAFT_1035187</name>
</gene>
<dbReference type="OMA" id="KHIREYA"/>
<sequence length="246" mass="27849">MSLIADDLTYFEEAPADSVPGTPEESPLPVPQADHYWEYVIFQVENAFFKVPTHHFVTHSEVFADMLSLPQGEAAMAEGQSRENPIKLPVTERDFRTLLCILYPLYAFGLIPRSRSPDIMAVLQSGAQVMKHIREYAVEKIEEILNLIGAVERITLGREYSVEGWLRSGYMTLAMRYQVVSVADARVIGWESALLLGHVREETYALLARSRMGRVIFSEDDVKAGVEKKFEGEFQDVRKSEAAYRA</sequence>
<protein>
    <recommendedName>
        <fullName evidence="3">BTB domain-containing protein</fullName>
    </recommendedName>
</protein>
<name>A0A2H3CVA6_ARMGA</name>
<keyword evidence="2" id="KW-1185">Reference proteome</keyword>
<dbReference type="Proteomes" id="UP000217790">
    <property type="component" value="Unassembled WGS sequence"/>
</dbReference>
<dbReference type="OrthoDB" id="3199068at2759"/>
<proteinExistence type="predicted"/>
<evidence type="ECO:0000313" key="2">
    <source>
        <dbReference type="Proteomes" id="UP000217790"/>
    </source>
</evidence>
<evidence type="ECO:0008006" key="3">
    <source>
        <dbReference type="Google" id="ProtNLM"/>
    </source>
</evidence>
<organism evidence="1 2">
    <name type="scientific">Armillaria gallica</name>
    <name type="common">Bulbous honey fungus</name>
    <name type="synonym">Armillaria bulbosa</name>
    <dbReference type="NCBI Taxonomy" id="47427"/>
    <lineage>
        <taxon>Eukaryota</taxon>
        <taxon>Fungi</taxon>
        <taxon>Dikarya</taxon>
        <taxon>Basidiomycota</taxon>
        <taxon>Agaricomycotina</taxon>
        <taxon>Agaricomycetes</taxon>
        <taxon>Agaricomycetidae</taxon>
        <taxon>Agaricales</taxon>
        <taxon>Marasmiineae</taxon>
        <taxon>Physalacriaceae</taxon>
        <taxon>Armillaria</taxon>
    </lineage>
</organism>
<dbReference type="EMBL" id="KZ293681">
    <property type="protein sequence ID" value="PBK86975.1"/>
    <property type="molecule type" value="Genomic_DNA"/>
</dbReference>
<dbReference type="AlphaFoldDB" id="A0A2H3CVA6"/>
<reference evidence="2" key="1">
    <citation type="journal article" date="2017" name="Nat. Ecol. Evol.">
        <title>Genome expansion and lineage-specific genetic innovations in the forest pathogenic fungi Armillaria.</title>
        <authorList>
            <person name="Sipos G."/>
            <person name="Prasanna A.N."/>
            <person name="Walter M.C."/>
            <person name="O'Connor E."/>
            <person name="Balint B."/>
            <person name="Krizsan K."/>
            <person name="Kiss B."/>
            <person name="Hess J."/>
            <person name="Varga T."/>
            <person name="Slot J."/>
            <person name="Riley R."/>
            <person name="Boka B."/>
            <person name="Rigling D."/>
            <person name="Barry K."/>
            <person name="Lee J."/>
            <person name="Mihaltcheva S."/>
            <person name="LaButti K."/>
            <person name="Lipzen A."/>
            <person name="Waldron R."/>
            <person name="Moloney N.M."/>
            <person name="Sperisen C."/>
            <person name="Kredics L."/>
            <person name="Vagvoelgyi C."/>
            <person name="Patrignani A."/>
            <person name="Fitzpatrick D."/>
            <person name="Nagy I."/>
            <person name="Doyle S."/>
            <person name="Anderson J.B."/>
            <person name="Grigoriev I.V."/>
            <person name="Gueldener U."/>
            <person name="Muensterkoetter M."/>
            <person name="Nagy L.G."/>
        </authorList>
    </citation>
    <scope>NUCLEOTIDE SEQUENCE [LARGE SCALE GENOMIC DNA]</scope>
    <source>
        <strain evidence="2">Ar21-2</strain>
    </source>
</reference>
<evidence type="ECO:0000313" key="1">
    <source>
        <dbReference type="EMBL" id="PBK86975.1"/>
    </source>
</evidence>
<dbReference type="InParanoid" id="A0A2H3CVA6"/>